<dbReference type="OrthoDB" id="7560678at2"/>
<reference evidence="3 4" key="1">
    <citation type="submission" date="2018-08" db="EMBL/GenBank/DDBJ databases">
        <title>Mucilaginibacter sp. MYSH2.</title>
        <authorList>
            <person name="Seo T."/>
        </authorList>
    </citation>
    <scope>NUCLEOTIDE SEQUENCE [LARGE SCALE GENOMIC DNA]</scope>
    <source>
        <strain evidence="3 4">MYSH2</strain>
    </source>
</reference>
<dbReference type="SUPFAM" id="SSF53756">
    <property type="entry name" value="UDP-Glycosyltransferase/glycogen phosphorylase"/>
    <property type="match status" value="1"/>
</dbReference>
<evidence type="ECO:0000313" key="3">
    <source>
        <dbReference type="EMBL" id="RFZ95374.1"/>
    </source>
</evidence>
<sequence>MRVIQLITGLGGGGAENLVYNLTKMNLQDKDVEFSVVYMTDKDKLKPRFEEMGVAPVSLGITSKGSFVSGLKKYYRILKNNKGAVVHAHLFHTLLISCLMQPLVPHKVVFTLHSDFVKKRARRYILFFTRFLRSADVIFSAKSKQWYQKSDAVVIANGIDLSQYNHAHNKPEVFSCLFLGRLEEPKNPMYLVELVNKLKDKHKFKIVVVGEGNMRQPLEELIAKESLQDYFEFLGFRQDIPQIMANVSCLITPSLWEGMPISLLEAGACGVPILTTPVGSIPIFLNNETAYLTELPDFHLSLQHIIENYNEALDKAAKFKNEVFEKFDINKCYQNYKAMYYKVIK</sequence>
<comment type="caution">
    <text evidence="3">The sequence shown here is derived from an EMBL/GenBank/DDBJ whole genome shotgun (WGS) entry which is preliminary data.</text>
</comment>
<dbReference type="GO" id="GO:0016757">
    <property type="term" value="F:glycosyltransferase activity"/>
    <property type="evidence" value="ECO:0007669"/>
    <property type="project" value="InterPro"/>
</dbReference>
<dbReference type="EMBL" id="QWDC01000001">
    <property type="protein sequence ID" value="RFZ95374.1"/>
    <property type="molecule type" value="Genomic_DNA"/>
</dbReference>
<keyword evidence="4" id="KW-1185">Reference proteome</keyword>
<dbReference type="Pfam" id="PF13439">
    <property type="entry name" value="Glyco_transf_4"/>
    <property type="match status" value="1"/>
</dbReference>
<feature type="domain" description="Glycosyl transferase family 1" evidence="1">
    <location>
        <begin position="176"/>
        <end position="307"/>
    </location>
</feature>
<keyword evidence="3" id="KW-0808">Transferase</keyword>
<evidence type="ECO:0000313" key="4">
    <source>
        <dbReference type="Proteomes" id="UP000264217"/>
    </source>
</evidence>
<proteinExistence type="predicted"/>
<dbReference type="Proteomes" id="UP000264217">
    <property type="component" value="Unassembled WGS sequence"/>
</dbReference>
<accession>A0A372NZT4</accession>
<evidence type="ECO:0000259" key="1">
    <source>
        <dbReference type="Pfam" id="PF00534"/>
    </source>
</evidence>
<dbReference type="Gene3D" id="3.40.50.2000">
    <property type="entry name" value="Glycogen Phosphorylase B"/>
    <property type="match status" value="2"/>
</dbReference>
<name>A0A372NZT4_9SPHI</name>
<dbReference type="RefSeq" id="WP_117390938.1">
    <property type="nucleotide sequence ID" value="NZ_QWDC01000001.1"/>
</dbReference>
<dbReference type="AlphaFoldDB" id="A0A372NZT4"/>
<feature type="domain" description="Glycosyltransferase subfamily 4-like N-terminal" evidence="2">
    <location>
        <begin position="13"/>
        <end position="162"/>
    </location>
</feature>
<dbReference type="PANTHER" id="PTHR12526">
    <property type="entry name" value="GLYCOSYLTRANSFERASE"/>
    <property type="match status" value="1"/>
</dbReference>
<dbReference type="InterPro" id="IPR001296">
    <property type="entry name" value="Glyco_trans_1"/>
</dbReference>
<organism evidence="3 4">
    <name type="scientific">Mucilaginibacter conchicola</name>
    <dbReference type="NCBI Taxonomy" id="2303333"/>
    <lineage>
        <taxon>Bacteria</taxon>
        <taxon>Pseudomonadati</taxon>
        <taxon>Bacteroidota</taxon>
        <taxon>Sphingobacteriia</taxon>
        <taxon>Sphingobacteriales</taxon>
        <taxon>Sphingobacteriaceae</taxon>
        <taxon>Mucilaginibacter</taxon>
    </lineage>
</organism>
<evidence type="ECO:0000259" key="2">
    <source>
        <dbReference type="Pfam" id="PF13439"/>
    </source>
</evidence>
<dbReference type="InterPro" id="IPR028098">
    <property type="entry name" value="Glyco_trans_4-like_N"/>
</dbReference>
<dbReference type="Pfam" id="PF00534">
    <property type="entry name" value="Glycos_transf_1"/>
    <property type="match status" value="1"/>
</dbReference>
<gene>
    <name evidence="3" type="ORF">D0C36_07555</name>
</gene>
<protein>
    <submittedName>
        <fullName evidence="3">Glycosyltransferase</fullName>
    </submittedName>
</protein>